<comment type="caution">
    <text evidence="6">The sequence shown here is derived from an EMBL/GenBank/DDBJ whole genome shotgun (WGS) entry which is preliminary data.</text>
</comment>
<evidence type="ECO:0000313" key="6">
    <source>
        <dbReference type="EMBL" id="KAL2858116.1"/>
    </source>
</evidence>
<dbReference type="EMBL" id="JBFXLR010000005">
    <property type="protein sequence ID" value="KAL2858116.1"/>
    <property type="molecule type" value="Genomic_DNA"/>
</dbReference>
<protein>
    <recommendedName>
        <fullName evidence="8">Zn(2)-C6 fungal-type domain-containing protein</fullName>
    </recommendedName>
</protein>
<feature type="compositionally biased region" description="Low complexity" evidence="5">
    <location>
        <begin position="40"/>
        <end position="55"/>
    </location>
</feature>
<gene>
    <name evidence="6" type="ORF">BJX68DRAFT_227963</name>
</gene>
<feature type="compositionally biased region" description="Polar residues" evidence="5">
    <location>
        <begin position="56"/>
        <end position="69"/>
    </location>
</feature>
<evidence type="ECO:0000256" key="5">
    <source>
        <dbReference type="SAM" id="MobiDB-lite"/>
    </source>
</evidence>
<keyword evidence="2" id="KW-0238">DNA-binding</keyword>
<evidence type="ECO:0000313" key="7">
    <source>
        <dbReference type="Proteomes" id="UP001610444"/>
    </source>
</evidence>
<dbReference type="InterPro" id="IPR001138">
    <property type="entry name" value="Zn2Cys6_DnaBD"/>
</dbReference>
<reference evidence="6 7" key="1">
    <citation type="submission" date="2024-07" db="EMBL/GenBank/DDBJ databases">
        <title>Section-level genome sequencing and comparative genomics of Aspergillus sections Usti and Cavernicolus.</title>
        <authorList>
            <consortium name="Lawrence Berkeley National Laboratory"/>
            <person name="Nybo J.L."/>
            <person name="Vesth T.C."/>
            <person name="Theobald S."/>
            <person name="Frisvad J.C."/>
            <person name="Larsen T.O."/>
            <person name="Kjaerboelling I."/>
            <person name="Rothschild-Mancinelli K."/>
            <person name="Lyhne E.K."/>
            <person name="Kogle M.E."/>
            <person name="Barry K."/>
            <person name="Clum A."/>
            <person name="Na H."/>
            <person name="Ledsgaard L."/>
            <person name="Lin J."/>
            <person name="Lipzen A."/>
            <person name="Kuo A."/>
            <person name="Riley R."/>
            <person name="Mondo S."/>
            <person name="LaButti K."/>
            <person name="Haridas S."/>
            <person name="Pangalinan J."/>
            <person name="Salamov A.A."/>
            <person name="Simmons B.A."/>
            <person name="Magnuson J.K."/>
            <person name="Chen J."/>
            <person name="Drula E."/>
            <person name="Henrissat B."/>
            <person name="Wiebenga A."/>
            <person name="Lubbers R.J."/>
            <person name="Gomes A.C."/>
            <person name="Macurrencykelacurrency M.R."/>
            <person name="Stajich J."/>
            <person name="Grigoriev I.V."/>
            <person name="Mortensen U.H."/>
            <person name="De vries R.P."/>
            <person name="Baker S.E."/>
            <person name="Andersen M.R."/>
        </authorList>
    </citation>
    <scope>NUCLEOTIDE SEQUENCE [LARGE SCALE GENOMIC DNA]</scope>
    <source>
        <strain evidence="6 7">CBS 756.74</strain>
    </source>
</reference>
<keyword evidence="7" id="KW-1185">Reference proteome</keyword>
<dbReference type="Gene3D" id="4.10.240.10">
    <property type="entry name" value="Zn(2)-C6 fungal-type DNA-binding domain"/>
    <property type="match status" value="1"/>
</dbReference>
<accession>A0ABR4L0Z8</accession>
<keyword evidence="3" id="KW-0804">Transcription</keyword>
<dbReference type="RefSeq" id="XP_070903285.1">
    <property type="nucleotide sequence ID" value="XM_071038776.1"/>
</dbReference>
<evidence type="ECO:0008006" key="8">
    <source>
        <dbReference type="Google" id="ProtNLM"/>
    </source>
</evidence>
<dbReference type="Proteomes" id="UP001610444">
    <property type="component" value="Unassembled WGS sequence"/>
</dbReference>
<evidence type="ECO:0000256" key="3">
    <source>
        <dbReference type="ARBA" id="ARBA00023163"/>
    </source>
</evidence>
<evidence type="ECO:0000256" key="4">
    <source>
        <dbReference type="ARBA" id="ARBA00023242"/>
    </source>
</evidence>
<keyword evidence="4" id="KW-0539">Nucleus</keyword>
<name>A0ABR4L0Z8_9EURO</name>
<dbReference type="CDD" id="cd00067">
    <property type="entry name" value="GAL4"/>
    <property type="match status" value="1"/>
</dbReference>
<evidence type="ECO:0000256" key="2">
    <source>
        <dbReference type="ARBA" id="ARBA00023125"/>
    </source>
</evidence>
<dbReference type="InterPro" id="IPR036864">
    <property type="entry name" value="Zn2-C6_fun-type_DNA-bd_sf"/>
</dbReference>
<dbReference type="SUPFAM" id="SSF57701">
    <property type="entry name" value="Zn2/Cys6 DNA-binding domain"/>
    <property type="match status" value="1"/>
</dbReference>
<evidence type="ECO:0000256" key="1">
    <source>
        <dbReference type="ARBA" id="ARBA00023015"/>
    </source>
</evidence>
<dbReference type="GeneID" id="98153940"/>
<feature type="region of interest" description="Disordered" evidence="5">
    <location>
        <begin position="29"/>
        <end position="77"/>
    </location>
</feature>
<proteinExistence type="predicted"/>
<keyword evidence="1" id="KW-0805">Transcription regulation</keyword>
<organism evidence="6 7">
    <name type="scientific">Aspergillus pseudodeflectus</name>
    <dbReference type="NCBI Taxonomy" id="176178"/>
    <lineage>
        <taxon>Eukaryota</taxon>
        <taxon>Fungi</taxon>
        <taxon>Dikarya</taxon>
        <taxon>Ascomycota</taxon>
        <taxon>Pezizomycotina</taxon>
        <taxon>Eurotiomycetes</taxon>
        <taxon>Eurotiomycetidae</taxon>
        <taxon>Eurotiales</taxon>
        <taxon>Aspergillaceae</taxon>
        <taxon>Aspergillus</taxon>
        <taxon>Aspergillus subgen. Nidulantes</taxon>
    </lineage>
</organism>
<sequence length="122" mass="13285">MRPLNRGWPITKSFASQFILDPLGHCAGVPSMGWPNRPGSRQPPSQPPSLQATSQETPQASPQTVSPGSLFSAEGRAPLSRTFTGERYYSSETNHRSHCSRACDSCRNRKIKCSGEYSGCGK</sequence>